<evidence type="ECO:0000313" key="1">
    <source>
        <dbReference type="EMBL" id="JAH93119.1"/>
    </source>
</evidence>
<reference evidence="1" key="1">
    <citation type="submission" date="2014-11" db="EMBL/GenBank/DDBJ databases">
        <authorList>
            <person name="Amaro Gonzalez C."/>
        </authorList>
    </citation>
    <scope>NUCLEOTIDE SEQUENCE</scope>
</reference>
<name>A0A0E9WRR3_ANGAN</name>
<dbReference type="AlphaFoldDB" id="A0A0E9WRR3"/>
<accession>A0A0E9WRR3</accession>
<dbReference type="EMBL" id="GBXM01015458">
    <property type="protein sequence ID" value="JAH93119.1"/>
    <property type="molecule type" value="Transcribed_RNA"/>
</dbReference>
<organism evidence="1">
    <name type="scientific">Anguilla anguilla</name>
    <name type="common">European freshwater eel</name>
    <name type="synonym">Muraena anguilla</name>
    <dbReference type="NCBI Taxonomy" id="7936"/>
    <lineage>
        <taxon>Eukaryota</taxon>
        <taxon>Metazoa</taxon>
        <taxon>Chordata</taxon>
        <taxon>Craniata</taxon>
        <taxon>Vertebrata</taxon>
        <taxon>Euteleostomi</taxon>
        <taxon>Actinopterygii</taxon>
        <taxon>Neopterygii</taxon>
        <taxon>Teleostei</taxon>
        <taxon>Anguilliformes</taxon>
        <taxon>Anguillidae</taxon>
        <taxon>Anguilla</taxon>
    </lineage>
</organism>
<proteinExistence type="predicted"/>
<sequence length="47" mass="5190">MFMGLIKITILLSSGFFLLKLFAIKGTNSGIYDHITVCLCLAKNILN</sequence>
<protein>
    <submittedName>
        <fullName evidence="1">Uncharacterized protein</fullName>
    </submittedName>
</protein>
<reference evidence="1" key="2">
    <citation type="journal article" date="2015" name="Fish Shellfish Immunol.">
        <title>Early steps in the European eel (Anguilla anguilla)-Vibrio vulnificus interaction in the gills: Role of the RtxA13 toxin.</title>
        <authorList>
            <person name="Callol A."/>
            <person name="Pajuelo D."/>
            <person name="Ebbesson L."/>
            <person name="Teles M."/>
            <person name="MacKenzie S."/>
            <person name="Amaro C."/>
        </authorList>
    </citation>
    <scope>NUCLEOTIDE SEQUENCE</scope>
</reference>